<dbReference type="GO" id="GO:0016787">
    <property type="term" value="F:hydrolase activity"/>
    <property type="evidence" value="ECO:0007669"/>
    <property type="project" value="UniProtKB-KW"/>
</dbReference>
<reference evidence="1" key="1">
    <citation type="submission" date="2020-09" db="EMBL/GenBank/DDBJ databases">
        <title>Genome-Enabled Discovery of Anthraquinone Biosynthesis in Senna tora.</title>
        <authorList>
            <person name="Kang S.-H."/>
            <person name="Pandey R.P."/>
            <person name="Lee C.-M."/>
            <person name="Sim J.-S."/>
            <person name="Jeong J.-T."/>
            <person name="Choi B.-S."/>
            <person name="Jung M."/>
            <person name="Ginzburg D."/>
            <person name="Zhao K."/>
            <person name="Won S.Y."/>
            <person name="Oh T.-J."/>
            <person name="Yu Y."/>
            <person name="Kim N.-H."/>
            <person name="Lee O.R."/>
            <person name="Lee T.-H."/>
            <person name="Bashyal P."/>
            <person name="Kim T.-S."/>
            <person name="Lee W.-H."/>
            <person name="Kawkins C."/>
            <person name="Kim C.-K."/>
            <person name="Kim J.S."/>
            <person name="Ahn B.O."/>
            <person name="Rhee S.Y."/>
            <person name="Sohng J.K."/>
        </authorList>
    </citation>
    <scope>NUCLEOTIDE SEQUENCE</scope>
    <source>
        <tissue evidence="1">Leaf</tissue>
    </source>
</reference>
<dbReference type="AlphaFoldDB" id="A0A835CKT3"/>
<accession>A0A835CKT3</accession>
<protein>
    <submittedName>
        <fullName evidence="1">Putative P-loop containing nucleoside triphosphate hydrolase, leucine-rich repeat domain, L</fullName>
    </submittedName>
</protein>
<evidence type="ECO:0000313" key="1">
    <source>
        <dbReference type="EMBL" id="KAF7845086.1"/>
    </source>
</evidence>
<proteinExistence type="predicted"/>
<name>A0A835CKT3_9FABA</name>
<dbReference type="SUPFAM" id="SSF52058">
    <property type="entry name" value="L domain-like"/>
    <property type="match status" value="1"/>
</dbReference>
<dbReference type="OrthoDB" id="1435950at2759"/>
<keyword evidence="1" id="KW-0378">Hydrolase</keyword>
<sequence length="207" mass="23838">MINLFSVSICQDLGQLDELIINSCGVEEIVAIEEGSEELRFHFAQLTSLRLRNLTKLKCFYREKHTLNLITLDVSLCEALQIFSFGHLDSQQTIGVGEADLPILQALFHVEKVPSNLTNLSLNENDAMRILNGLCEKNLFTGLETLDLQYFQETPIMFLNDFLEKFPNTTRLLFNEIGTSFNIFYKFKYLARDWLQRVDLSNDILDC</sequence>
<dbReference type="EMBL" id="JAAIUW010000001">
    <property type="protein sequence ID" value="KAF7845086.1"/>
    <property type="molecule type" value="Genomic_DNA"/>
</dbReference>
<organism evidence="1 2">
    <name type="scientific">Senna tora</name>
    <dbReference type="NCBI Taxonomy" id="362788"/>
    <lineage>
        <taxon>Eukaryota</taxon>
        <taxon>Viridiplantae</taxon>
        <taxon>Streptophyta</taxon>
        <taxon>Embryophyta</taxon>
        <taxon>Tracheophyta</taxon>
        <taxon>Spermatophyta</taxon>
        <taxon>Magnoliopsida</taxon>
        <taxon>eudicotyledons</taxon>
        <taxon>Gunneridae</taxon>
        <taxon>Pentapetalae</taxon>
        <taxon>rosids</taxon>
        <taxon>fabids</taxon>
        <taxon>Fabales</taxon>
        <taxon>Fabaceae</taxon>
        <taxon>Caesalpinioideae</taxon>
        <taxon>Cassia clade</taxon>
        <taxon>Senna</taxon>
    </lineage>
</organism>
<keyword evidence="2" id="KW-1185">Reference proteome</keyword>
<gene>
    <name evidence="1" type="ORF">G2W53_001991</name>
</gene>
<dbReference type="Proteomes" id="UP000634136">
    <property type="component" value="Unassembled WGS sequence"/>
</dbReference>
<comment type="caution">
    <text evidence="1">The sequence shown here is derived from an EMBL/GenBank/DDBJ whole genome shotgun (WGS) entry which is preliminary data.</text>
</comment>
<evidence type="ECO:0000313" key="2">
    <source>
        <dbReference type="Proteomes" id="UP000634136"/>
    </source>
</evidence>